<dbReference type="InterPro" id="IPR002934">
    <property type="entry name" value="Polymerase_NTP_transf_dom"/>
</dbReference>
<evidence type="ECO:0000259" key="1">
    <source>
        <dbReference type="Pfam" id="PF01909"/>
    </source>
</evidence>
<proteinExistence type="predicted"/>
<organism evidence="2 3">
    <name type="scientific">Neobacillus massiliamazoniensis</name>
    <dbReference type="NCBI Taxonomy" id="1499688"/>
    <lineage>
        <taxon>Bacteria</taxon>
        <taxon>Bacillati</taxon>
        <taxon>Bacillota</taxon>
        <taxon>Bacilli</taxon>
        <taxon>Bacillales</taxon>
        <taxon>Bacillaceae</taxon>
        <taxon>Neobacillus</taxon>
    </lineage>
</organism>
<dbReference type="AlphaFoldDB" id="A0A0U1NSZ1"/>
<sequence>MQKKLEPIEAAKQFVNKYFPSCQGALLAGSVVRGEATETSDLDIIIFDENILSSFRQSIIDFNWAIEVFVHNLSSYKDFFESDYQKARPSLQRMVSEGLIIKDNGVIEKVKDEADKILREGPEKWSFEVIKIKRYFITDALDDFIGSNNRAEELMIANTLADLVQEFILRTNGCWIGSSKWVIRELKKFNPDFTTHFVNAFDTFYKIGDKTKVIKLVDEILEPFGGRLFDGFSLGTVNEQNNIKG</sequence>
<dbReference type="Gene3D" id="3.30.460.10">
    <property type="entry name" value="Beta Polymerase, domain 2"/>
    <property type="match status" value="1"/>
</dbReference>
<protein>
    <submittedName>
        <fullName evidence="2">DNA polymerase beta domain-containing protein</fullName>
    </submittedName>
</protein>
<dbReference type="STRING" id="1499688.BN000_00741"/>
<dbReference type="CDD" id="cd05403">
    <property type="entry name" value="NT_KNTase_like"/>
    <property type="match status" value="1"/>
</dbReference>
<dbReference type="SUPFAM" id="SSF81301">
    <property type="entry name" value="Nucleotidyltransferase"/>
    <property type="match status" value="1"/>
</dbReference>
<dbReference type="InterPro" id="IPR043519">
    <property type="entry name" value="NT_sf"/>
</dbReference>
<accession>A0A0U1NSZ1</accession>
<dbReference type="OrthoDB" id="43980at2"/>
<evidence type="ECO:0000313" key="3">
    <source>
        <dbReference type="Proteomes" id="UP000199087"/>
    </source>
</evidence>
<keyword evidence="3" id="KW-1185">Reference proteome</keyword>
<dbReference type="Proteomes" id="UP000199087">
    <property type="component" value="Unassembled WGS sequence"/>
</dbReference>
<name>A0A0U1NSZ1_9BACI</name>
<dbReference type="RefSeq" id="WP_090630964.1">
    <property type="nucleotide sequence ID" value="NZ_CVRB01000001.1"/>
</dbReference>
<dbReference type="Pfam" id="PF01909">
    <property type="entry name" value="NTP_transf_2"/>
    <property type="match status" value="1"/>
</dbReference>
<dbReference type="EMBL" id="CVRB01000001">
    <property type="protein sequence ID" value="CRK80852.1"/>
    <property type="molecule type" value="Genomic_DNA"/>
</dbReference>
<gene>
    <name evidence="2" type="ORF">BN000_00741</name>
</gene>
<evidence type="ECO:0000313" key="2">
    <source>
        <dbReference type="EMBL" id="CRK80852.1"/>
    </source>
</evidence>
<dbReference type="GO" id="GO:0016779">
    <property type="term" value="F:nucleotidyltransferase activity"/>
    <property type="evidence" value="ECO:0007669"/>
    <property type="project" value="InterPro"/>
</dbReference>
<feature type="domain" description="Polymerase nucleotidyl transferase" evidence="1">
    <location>
        <begin position="12"/>
        <end position="47"/>
    </location>
</feature>
<reference evidence="3" key="1">
    <citation type="submission" date="2015-05" db="EMBL/GenBank/DDBJ databases">
        <authorList>
            <person name="Urmite Genomes"/>
        </authorList>
    </citation>
    <scope>NUCLEOTIDE SEQUENCE [LARGE SCALE GENOMIC DNA]</scope>
    <source>
        <strain evidence="3">LF1</strain>
    </source>
</reference>